<reference evidence="9 10" key="1">
    <citation type="submission" date="2016-03" db="EMBL/GenBank/DDBJ databases">
        <title>Whole genome sequencing of Grifola frondosa 9006-11.</title>
        <authorList>
            <person name="Min B."/>
            <person name="Park H."/>
            <person name="Kim J.-G."/>
            <person name="Cho H."/>
            <person name="Oh Y.-L."/>
            <person name="Kong W.-S."/>
            <person name="Choi I.-G."/>
        </authorList>
    </citation>
    <scope>NUCLEOTIDE SEQUENCE [LARGE SCALE GENOMIC DNA]</scope>
    <source>
        <strain evidence="9 10">9006-11</strain>
    </source>
</reference>
<organism evidence="9 10">
    <name type="scientific">Grifola frondosa</name>
    <name type="common">Maitake</name>
    <name type="synonym">Polyporus frondosus</name>
    <dbReference type="NCBI Taxonomy" id="5627"/>
    <lineage>
        <taxon>Eukaryota</taxon>
        <taxon>Fungi</taxon>
        <taxon>Dikarya</taxon>
        <taxon>Basidiomycota</taxon>
        <taxon>Agaricomycotina</taxon>
        <taxon>Agaricomycetes</taxon>
        <taxon>Polyporales</taxon>
        <taxon>Grifolaceae</taxon>
        <taxon>Grifola</taxon>
    </lineage>
</organism>
<gene>
    <name evidence="9" type="ORF">A0H81_07345</name>
</gene>
<feature type="transmembrane region" description="Helical" evidence="7">
    <location>
        <begin position="323"/>
        <end position="343"/>
    </location>
</feature>
<keyword evidence="3 7" id="KW-0812">Transmembrane</keyword>
<dbReference type="GO" id="GO:0022857">
    <property type="term" value="F:transmembrane transporter activity"/>
    <property type="evidence" value="ECO:0007669"/>
    <property type="project" value="InterPro"/>
</dbReference>
<keyword evidence="2" id="KW-0813">Transport</keyword>
<keyword evidence="4 7" id="KW-1133">Transmembrane helix</keyword>
<feature type="compositionally biased region" description="Basic and acidic residues" evidence="6">
    <location>
        <begin position="536"/>
        <end position="557"/>
    </location>
</feature>
<evidence type="ECO:0000313" key="10">
    <source>
        <dbReference type="Proteomes" id="UP000092993"/>
    </source>
</evidence>
<evidence type="ECO:0000256" key="5">
    <source>
        <dbReference type="ARBA" id="ARBA00023136"/>
    </source>
</evidence>
<evidence type="ECO:0000256" key="7">
    <source>
        <dbReference type="SAM" id="Phobius"/>
    </source>
</evidence>
<proteinExistence type="predicted"/>
<dbReference type="InterPro" id="IPR020846">
    <property type="entry name" value="MFS_dom"/>
</dbReference>
<feature type="transmembrane region" description="Helical" evidence="7">
    <location>
        <begin position="206"/>
        <end position="225"/>
    </location>
</feature>
<dbReference type="EMBL" id="LUGG01000009">
    <property type="protein sequence ID" value="OBZ72344.1"/>
    <property type="molecule type" value="Genomic_DNA"/>
</dbReference>
<sequence>MSPSIGPRFGESIENASQDARIFEDTEKSASSTHLPPQRSTWASITLIATCTLATILNAASSSAVSIALPAIGRDLDIPEYRLQWVISAYSLSSGCLLLFFGRLADLFGRKYTFLLGTIFLAAFALGCGLAQSEIAIDVLRAFQGMGAAACIPAGLGILAHSFPPSRTRSIAFAAFAAGAPVGSAIGSAIGGVLTQLTSPSWRSTFYFLTGLSALCFLMGVISIDKDDPSVGQDRRVDWLGAFLITAGLVMIVFILSDGSIAPDGWKTGYIIALLVVGVILVGLFLIWEHYLECLLADNAPRTWWTPPPLMRISLWARAKGKLAVVLFIAFLEYGSFLSFLFWLQLYYQDYAHLSPVLTMVRLIPMFVTGVLCNILVALVVGHVITRLSTIGHALTAVANLLIAVINPSAPYWAFGFPAAVVSVFGADFVFAAGTLFVAKVCLPHEQSVGGALFQTMTQASAAFGLAISTIVFNSTLIKQSRAFGVVVNQSGTNAPLPAQLVAYKNAMWTGFAFGILGTILAALFLRGVGVVGHRKPSDETEERTARDEGDYDDKSVTPRAQSSASNRKVDLGPKASG</sequence>
<feature type="domain" description="Major facilitator superfamily (MFS) profile" evidence="8">
    <location>
        <begin position="47"/>
        <end position="530"/>
    </location>
</feature>
<feature type="transmembrane region" description="Helical" evidence="7">
    <location>
        <begin position="388"/>
        <end position="406"/>
    </location>
</feature>
<feature type="transmembrane region" description="Helical" evidence="7">
    <location>
        <begin position="114"/>
        <end position="133"/>
    </location>
</feature>
<feature type="transmembrane region" description="Helical" evidence="7">
    <location>
        <begin position="45"/>
        <end position="71"/>
    </location>
</feature>
<dbReference type="PANTHER" id="PTHR42718">
    <property type="entry name" value="MAJOR FACILITATOR SUPERFAMILY MULTIDRUG TRANSPORTER MFSC"/>
    <property type="match status" value="1"/>
</dbReference>
<feature type="transmembrane region" description="Helical" evidence="7">
    <location>
        <begin position="237"/>
        <end position="257"/>
    </location>
</feature>
<dbReference type="AlphaFoldDB" id="A0A1C7MBJ9"/>
<feature type="transmembrane region" description="Helical" evidence="7">
    <location>
        <begin position="83"/>
        <end position="102"/>
    </location>
</feature>
<evidence type="ECO:0000259" key="8">
    <source>
        <dbReference type="PROSITE" id="PS50850"/>
    </source>
</evidence>
<comment type="caution">
    <text evidence="9">The sequence shown here is derived from an EMBL/GenBank/DDBJ whole genome shotgun (WGS) entry which is preliminary data.</text>
</comment>
<dbReference type="OrthoDB" id="5086884at2759"/>
<dbReference type="PROSITE" id="PS50850">
    <property type="entry name" value="MFS"/>
    <property type="match status" value="1"/>
</dbReference>
<dbReference type="OMA" id="KGETWGW"/>
<evidence type="ECO:0000256" key="2">
    <source>
        <dbReference type="ARBA" id="ARBA00022448"/>
    </source>
</evidence>
<accession>A0A1C7MBJ9</accession>
<evidence type="ECO:0000256" key="6">
    <source>
        <dbReference type="SAM" id="MobiDB-lite"/>
    </source>
</evidence>
<feature type="transmembrane region" description="Helical" evidence="7">
    <location>
        <begin position="412"/>
        <end position="439"/>
    </location>
</feature>
<dbReference type="InterPro" id="IPR036259">
    <property type="entry name" value="MFS_trans_sf"/>
</dbReference>
<evidence type="ECO:0000256" key="1">
    <source>
        <dbReference type="ARBA" id="ARBA00004141"/>
    </source>
</evidence>
<keyword evidence="10" id="KW-1185">Reference proteome</keyword>
<feature type="region of interest" description="Disordered" evidence="6">
    <location>
        <begin position="534"/>
        <end position="578"/>
    </location>
</feature>
<dbReference type="Pfam" id="PF07690">
    <property type="entry name" value="MFS_1"/>
    <property type="match status" value="1"/>
</dbReference>
<keyword evidence="5 7" id="KW-0472">Membrane</keyword>
<dbReference type="GO" id="GO:0016020">
    <property type="term" value="C:membrane"/>
    <property type="evidence" value="ECO:0007669"/>
    <property type="project" value="UniProtKB-SubCell"/>
</dbReference>
<comment type="subcellular location">
    <subcellularLocation>
        <location evidence="1">Membrane</location>
        <topology evidence="1">Multi-pass membrane protein</topology>
    </subcellularLocation>
</comment>
<protein>
    <recommendedName>
        <fullName evidence="8">Major facilitator superfamily (MFS) profile domain-containing protein</fullName>
    </recommendedName>
</protein>
<evidence type="ECO:0000256" key="3">
    <source>
        <dbReference type="ARBA" id="ARBA00022692"/>
    </source>
</evidence>
<feature type="transmembrane region" description="Helical" evidence="7">
    <location>
        <begin position="451"/>
        <end position="473"/>
    </location>
</feature>
<dbReference type="Proteomes" id="UP000092993">
    <property type="component" value="Unassembled WGS sequence"/>
</dbReference>
<evidence type="ECO:0000256" key="4">
    <source>
        <dbReference type="ARBA" id="ARBA00022989"/>
    </source>
</evidence>
<feature type="transmembrane region" description="Helical" evidence="7">
    <location>
        <begin position="139"/>
        <end position="159"/>
    </location>
</feature>
<feature type="transmembrane region" description="Helical" evidence="7">
    <location>
        <begin position="171"/>
        <end position="194"/>
    </location>
</feature>
<evidence type="ECO:0000313" key="9">
    <source>
        <dbReference type="EMBL" id="OBZ72344.1"/>
    </source>
</evidence>
<dbReference type="SUPFAM" id="SSF103473">
    <property type="entry name" value="MFS general substrate transporter"/>
    <property type="match status" value="2"/>
</dbReference>
<feature type="transmembrane region" description="Helical" evidence="7">
    <location>
        <begin position="269"/>
        <end position="288"/>
    </location>
</feature>
<dbReference type="STRING" id="5627.A0A1C7MBJ9"/>
<feature type="transmembrane region" description="Helical" evidence="7">
    <location>
        <begin position="507"/>
        <end position="526"/>
    </location>
</feature>
<dbReference type="PANTHER" id="PTHR42718:SF9">
    <property type="entry name" value="MAJOR FACILITATOR SUPERFAMILY MULTIDRUG TRANSPORTER MFSC"/>
    <property type="match status" value="1"/>
</dbReference>
<name>A0A1C7MBJ9_GRIFR</name>
<dbReference type="Gene3D" id="1.20.1250.20">
    <property type="entry name" value="MFS general substrate transporter like domains"/>
    <property type="match status" value="2"/>
</dbReference>
<dbReference type="InterPro" id="IPR011701">
    <property type="entry name" value="MFS"/>
</dbReference>
<feature type="transmembrane region" description="Helical" evidence="7">
    <location>
        <begin position="363"/>
        <end position="381"/>
    </location>
</feature>